<evidence type="ECO:0000256" key="2">
    <source>
        <dbReference type="ARBA" id="ARBA00005199"/>
    </source>
</evidence>
<name>A0ABW2HBV2_9MICO</name>
<dbReference type="RefSeq" id="WP_262873421.1">
    <property type="nucleotide sequence ID" value="NZ_BAABKW010000002.1"/>
</dbReference>
<evidence type="ECO:0000256" key="6">
    <source>
        <dbReference type="RuleBase" id="RU361117"/>
    </source>
</evidence>
<comment type="function">
    <text evidence="5 6">Removes the phosphate from trehalose 6-phosphate to produce free trehalose.</text>
</comment>
<gene>
    <name evidence="7" type="primary">otsB</name>
    <name evidence="7" type="ORF">ACFQRL_06105</name>
</gene>
<dbReference type="EMBL" id="JBHTBE010000001">
    <property type="protein sequence ID" value="MFC7268526.1"/>
    <property type="molecule type" value="Genomic_DNA"/>
</dbReference>
<protein>
    <recommendedName>
        <fullName evidence="6">Trehalose 6-phosphate phosphatase</fullName>
        <ecNumber evidence="6">3.1.3.12</ecNumber>
    </recommendedName>
</protein>
<comment type="pathway">
    <text evidence="2 6">Glycan biosynthesis; trehalose biosynthesis.</text>
</comment>
<comment type="cofactor">
    <cofactor evidence="6">
        <name>Mg(2+)</name>
        <dbReference type="ChEBI" id="CHEBI:18420"/>
    </cofactor>
</comment>
<dbReference type="EC" id="3.1.3.12" evidence="6"/>
<dbReference type="Pfam" id="PF02358">
    <property type="entry name" value="Trehalose_PPase"/>
    <property type="match status" value="1"/>
</dbReference>
<reference evidence="8" key="1">
    <citation type="journal article" date="2019" name="Int. J. Syst. Evol. Microbiol.">
        <title>The Global Catalogue of Microorganisms (GCM) 10K type strain sequencing project: providing services to taxonomists for standard genome sequencing and annotation.</title>
        <authorList>
            <consortium name="The Broad Institute Genomics Platform"/>
            <consortium name="The Broad Institute Genome Sequencing Center for Infectious Disease"/>
            <person name="Wu L."/>
            <person name="Ma J."/>
        </authorList>
    </citation>
    <scope>NUCLEOTIDE SEQUENCE [LARGE SCALE GENOMIC DNA]</scope>
    <source>
        <strain evidence="8">CGMCC 1.15772</strain>
    </source>
</reference>
<dbReference type="NCBIfam" id="TIGR00685">
    <property type="entry name" value="T6PP"/>
    <property type="match status" value="1"/>
</dbReference>
<dbReference type="PANTHER" id="PTHR43768">
    <property type="entry name" value="TREHALOSE 6-PHOSPHATE PHOSPHATASE"/>
    <property type="match status" value="1"/>
</dbReference>
<sequence>MTIDAATASIEADAALARVASTDTLLVALDFDGTLAPLVDEPMTARMTPQTRHAVAALVALPRTTVAFVSGRSLHDLREIAEHDDASRVLLAGSHGVEFWTPEHGVAVPADAEDEQKRRDRLRARAEAAVADRPGVWIEPKSFGFGLHTRLSSPEDSAAANEAVDALVAAEAPHWRRRTGHNIVEFAFRHEGKDTAVAALRETTGATAVLFAGDDVTDEDAIASLGARDLGVRVGEGRSSAAVRVADIPAFAALLTRLAAMRAGFATGAPAQE</sequence>
<keyword evidence="8" id="KW-1185">Reference proteome</keyword>
<accession>A0ABW2HBV2</accession>
<dbReference type="InterPro" id="IPR023214">
    <property type="entry name" value="HAD_sf"/>
</dbReference>
<keyword evidence="6" id="KW-0460">Magnesium</keyword>
<comment type="similarity">
    <text evidence="3 6">Belongs to the trehalose phosphatase family.</text>
</comment>
<comment type="caution">
    <text evidence="7">The sequence shown here is derived from an EMBL/GenBank/DDBJ whole genome shotgun (WGS) entry which is preliminary data.</text>
</comment>
<dbReference type="PANTHER" id="PTHR43768:SF3">
    <property type="entry name" value="TREHALOSE 6-PHOSPHATE PHOSPHATASE"/>
    <property type="match status" value="1"/>
</dbReference>
<dbReference type="InterPro" id="IPR003337">
    <property type="entry name" value="Trehalose_PPase"/>
</dbReference>
<dbReference type="InterPro" id="IPR036412">
    <property type="entry name" value="HAD-like_sf"/>
</dbReference>
<evidence type="ECO:0000256" key="4">
    <source>
        <dbReference type="ARBA" id="ARBA00022801"/>
    </source>
</evidence>
<organism evidence="7 8">
    <name type="scientific">Microbacterium fluvii</name>
    <dbReference type="NCBI Taxonomy" id="415215"/>
    <lineage>
        <taxon>Bacteria</taxon>
        <taxon>Bacillati</taxon>
        <taxon>Actinomycetota</taxon>
        <taxon>Actinomycetes</taxon>
        <taxon>Micrococcales</taxon>
        <taxon>Microbacteriaceae</taxon>
        <taxon>Microbacterium</taxon>
    </lineage>
</organism>
<dbReference type="InterPro" id="IPR006379">
    <property type="entry name" value="HAD-SF_hydro_IIB"/>
</dbReference>
<dbReference type="Gene3D" id="3.30.70.1020">
    <property type="entry name" value="Trehalose-6-phosphate phosphatase related protein, domain 2"/>
    <property type="match status" value="1"/>
</dbReference>
<keyword evidence="4 6" id="KW-0378">Hydrolase</keyword>
<dbReference type="Proteomes" id="UP001596507">
    <property type="component" value="Unassembled WGS sequence"/>
</dbReference>
<evidence type="ECO:0000256" key="1">
    <source>
        <dbReference type="ARBA" id="ARBA00000500"/>
    </source>
</evidence>
<evidence type="ECO:0000313" key="7">
    <source>
        <dbReference type="EMBL" id="MFC7268526.1"/>
    </source>
</evidence>
<dbReference type="NCBIfam" id="TIGR01484">
    <property type="entry name" value="HAD-SF-IIB"/>
    <property type="match status" value="1"/>
</dbReference>
<dbReference type="Gene3D" id="3.40.50.1000">
    <property type="entry name" value="HAD superfamily/HAD-like"/>
    <property type="match status" value="1"/>
</dbReference>
<evidence type="ECO:0000313" key="8">
    <source>
        <dbReference type="Proteomes" id="UP001596507"/>
    </source>
</evidence>
<dbReference type="SUPFAM" id="SSF56784">
    <property type="entry name" value="HAD-like"/>
    <property type="match status" value="1"/>
</dbReference>
<evidence type="ECO:0000256" key="3">
    <source>
        <dbReference type="ARBA" id="ARBA00008770"/>
    </source>
</evidence>
<dbReference type="GO" id="GO:0004805">
    <property type="term" value="F:trehalose-phosphatase activity"/>
    <property type="evidence" value="ECO:0007669"/>
    <property type="project" value="UniProtKB-EC"/>
</dbReference>
<keyword evidence="6" id="KW-0479">Metal-binding</keyword>
<evidence type="ECO:0000256" key="5">
    <source>
        <dbReference type="ARBA" id="ARBA00024179"/>
    </source>
</evidence>
<proteinExistence type="inferred from homology"/>
<dbReference type="InterPro" id="IPR044651">
    <property type="entry name" value="OTSB-like"/>
</dbReference>
<comment type="catalytic activity">
    <reaction evidence="1 6">
        <text>alpha,alpha-trehalose 6-phosphate + H2O = alpha,alpha-trehalose + phosphate</text>
        <dbReference type="Rhea" id="RHEA:23420"/>
        <dbReference type="ChEBI" id="CHEBI:15377"/>
        <dbReference type="ChEBI" id="CHEBI:16551"/>
        <dbReference type="ChEBI" id="CHEBI:43474"/>
        <dbReference type="ChEBI" id="CHEBI:58429"/>
        <dbReference type="EC" id="3.1.3.12"/>
    </reaction>
</comment>